<reference evidence="2" key="1">
    <citation type="journal article" date="2013" name="Genome Announc.">
        <title>Genome sequence of the food spoilage yeast Zygosaccharomyces bailii CLIB 213(T).</title>
        <authorList>
            <person name="Galeote V."/>
            <person name="Bigey F."/>
            <person name="Devillers H."/>
            <person name="Neuveglise C."/>
            <person name="Dequin S."/>
        </authorList>
    </citation>
    <scope>NUCLEOTIDE SEQUENCE [LARGE SCALE GENOMIC DNA]</scope>
    <source>
        <strain evidence="2">CLIB 213 / ATCC 58445 / CBS 680 / CCRC 21525 / NBRC 1098 / NCYC 1416 / NRRL Y-2227</strain>
    </source>
</reference>
<organism evidence="1 2">
    <name type="scientific">Zygosaccharomyces bailii (strain CLIB 213 / ATCC 58445 / CBS 680 / BCRC 21525 / NBRC 1098 / NCYC 1416 / NRRL Y-2227)</name>
    <dbReference type="NCBI Taxonomy" id="1333698"/>
    <lineage>
        <taxon>Eukaryota</taxon>
        <taxon>Fungi</taxon>
        <taxon>Dikarya</taxon>
        <taxon>Ascomycota</taxon>
        <taxon>Saccharomycotina</taxon>
        <taxon>Saccharomycetes</taxon>
        <taxon>Saccharomycetales</taxon>
        <taxon>Saccharomycetaceae</taxon>
        <taxon>Zygosaccharomyces</taxon>
    </lineage>
</organism>
<protein>
    <submittedName>
        <fullName evidence="1">BN860_04082g1_1</fullName>
    </submittedName>
</protein>
<accession>A0A8J2WU97</accession>
<dbReference type="OrthoDB" id="4081130at2759"/>
<dbReference type="EMBL" id="HG316454">
    <property type="protein sequence ID" value="CDF87335.1"/>
    <property type="molecule type" value="Genomic_DNA"/>
</dbReference>
<keyword evidence="2" id="KW-1185">Reference proteome</keyword>
<evidence type="ECO:0000313" key="2">
    <source>
        <dbReference type="Proteomes" id="UP000019375"/>
    </source>
</evidence>
<dbReference type="Proteomes" id="UP000019375">
    <property type="component" value="Unassembled WGS sequence"/>
</dbReference>
<gene>
    <name evidence="1" type="ORF">BN860_04082g</name>
</gene>
<dbReference type="AlphaFoldDB" id="A0A8J2WU97"/>
<proteinExistence type="predicted"/>
<name>A0A8J2WU97_ZYGB2</name>
<sequence length="235" mass="26675">MIIIQRACIMRRSLCVRPAALFPSLLSHPAFQRLYATKASRKDNSGPRFRTIFGLAIVGTLLFNEAAKSLDKNKPKNTFTEDEYENVMQGLKRRVAMFPNGFLDVKFSLSTDTSKLGKNSGEPTVYIDPKVVVEGYRHAEDDPYEPLLSEIYAKNGPDYLDKLPQGLLVNLLGRYMKDHCKEGDRVVLLNFPHTIKDAIKFENEITGVSKLLVPKESLESDVCKYYETVHKSRQI</sequence>
<evidence type="ECO:0000313" key="1">
    <source>
        <dbReference type="EMBL" id="CDF87335.1"/>
    </source>
</evidence>